<dbReference type="InterPro" id="IPR002777">
    <property type="entry name" value="PFD_beta-like"/>
</dbReference>
<comment type="subunit">
    <text evidence="2">Heterohexamer of two PFD-alpha type and four PFD-beta type subunits.</text>
</comment>
<dbReference type="PANTHER" id="PTHR21431">
    <property type="entry name" value="PREFOLDIN SUBUNIT 6"/>
    <property type="match status" value="1"/>
</dbReference>
<protein>
    <recommendedName>
        <fullName evidence="4">Probable prefoldin subunit 6</fullName>
    </recommendedName>
</protein>
<dbReference type="Proteomes" id="UP000015102">
    <property type="component" value="Unassembled WGS sequence"/>
</dbReference>
<dbReference type="PANTHER" id="PTHR21431:SF0">
    <property type="entry name" value="PREFOLDIN SUBUNIT 6"/>
    <property type="match status" value="1"/>
</dbReference>
<dbReference type="OMA" id="IGPTLIK"/>
<dbReference type="HOGENOM" id="CLU_125172_2_1_1"/>
<comment type="similarity">
    <text evidence="1">Belongs to the prefoldin subunit beta family.</text>
</comment>
<dbReference type="FunFam" id="1.10.287.370:FF:000003">
    <property type="entry name" value="Prefoldin subunit 6"/>
    <property type="match status" value="1"/>
</dbReference>
<dbReference type="CDD" id="cd23161">
    <property type="entry name" value="Prefoldin_6"/>
    <property type="match status" value="1"/>
</dbReference>
<evidence type="ECO:0000256" key="1">
    <source>
        <dbReference type="ARBA" id="ARBA00008045"/>
    </source>
</evidence>
<evidence type="ECO:0000256" key="2">
    <source>
        <dbReference type="ARBA" id="ARBA00011695"/>
    </source>
</evidence>
<proteinExistence type="inferred from homology"/>
<keyword evidence="3" id="KW-0143">Chaperone</keyword>
<dbReference type="Gene3D" id="1.10.287.370">
    <property type="match status" value="1"/>
</dbReference>
<reference evidence="5" key="2">
    <citation type="submission" date="2015-06" db="UniProtKB">
        <authorList>
            <consortium name="EnsemblMetazoa"/>
        </authorList>
    </citation>
    <scope>IDENTIFICATION</scope>
</reference>
<dbReference type="GO" id="GO:0051082">
    <property type="term" value="F:unfolded protein binding"/>
    <property type="evidence" value="ECO:0007669"/>
    <property type="project" value="InterPro"/>
</dbReference>
<name>T1H7J0_MEGSC</name>
<evidence type="ECO:0000313" key="6">
    <source>
        <dbReference type="Proteomes" id="UP000015102"/>
    </source>
</evidence>
<dbReference type="STRING" id="36166.T1H7J0"/>
<dbReference type="GO" id="GO:0005737">
    <property type="term" value="C:cytoplasm"/>
    <property type="evidence" value="ECO:0007669"/>
    <property type="project" value="TreeGrafter"/>
</dbReference>
<dbReference type="GO" id="GO:0051087">
    <property type="term" value="F:protein-folding chaperone binding"/>
    <property type="evidence" value="ECO:0007669"/>
    <property type="project" value="TreeGrafter"/>
</dbReference>
<dbReference type="SUPFAM" id="SSF46579">
    <property type="entry name" value="Prefoldin"/>
    <property type="match status" value="1"/>
</dbReference>
<dbReference type="AlphaFoldDB" id="T1H7J0"/>
<accession>T1H7J0</accession>
<evidence type="ECO:0000256" key="4">
    <source>
        <dbReference type="ARBA" id="ARBA00072592"/>
    </source>
</evidence>
<dbReference type="EnsemblMetazoa" id="MESCA012727-RA">
    <property type="protein sequence ID" value="MESCA012727-PA"/>
    <property type="gene ID" value="MESCA012727"/>
</dbReference>
<dbReference type="GO" id="GO:0051131">
    <property type="term" value="P:chaperone-mediated protein complex assembly"/>
    <property type="evidence" value="ECO:0007669"/>
    <property type="project" value="TreeGrafter"/>
</dbReference>
<dbReference type="GO" id="GO:0006457">
    <property type="term" value="P:protein folding"/>
    <property type="evidence" value="ECO:0007669"/>
    <property type="project" value="InterPro"/>
</dbReference>
<dbReference type="InterPro" id="IPR009053">
    <property type="entry name" value="Prefoldin"/>
</dbReference>
<dbReference type="Pfam" id="PF01920">
    <property type="entry name" value="Prefoldin_2"/>
    <property type="match status" value="1"/>
</dbReference>
<dbReference type="GO" id="GO:0016272">
    <property type="term" value="C:prefoldin complex"/>
    <property type="evidence" value="ECO:0007669"/>
    <property type="project" value="InterPro"/>
</dbReference>
<reference evidence="6" key="1">
    <citation type="submission" date="2013-02" db="EMBL/GenBank/DDBJ databases">
        <authorList>
            <person name="Hughes D."/>
        </authorList>
    </citation>
    <scope>NUCLEOTIDE SEQUENCE</scope>
    <source>
        <strain>Durham</strain>
        <strain evidence="6">NC isolate 2 -- Noor lab</strain>
    </source>
</reference>
<evidence type="ECO:0000313" key="5">
    <source>
        <dbReference type="EnsemblMetazoa" id="MESCA012727-PA"/>
    </source>
</evidence>
<sequence length="96" mass="11277">MEKEAAAMQKRLQSEVESYQSAQKDFQKLVQQRQILIGQLNENECVMDELNLLKADNKVYKLYGPVLVKDLEESRQNVGKRMEYIKKEVDRTNNNL</sequence>
<keyword evidence="6" id="KW-1185">Reference proteome</keyword>
<organism evidence="5 6">
    <name type="scientific">Megaselia scalaris</name>
    <name type="common">Humpbacked fly</name>
    <name type="synonym">Phora scalaris</name>
    <dbReference type="NCBI Taxonomy" id="36166"/>
    <lineage>
        <taxon>Eukaryota</taxon>
        <taxon>Metazoa</taxon>
        <taxon>Ecdysozoa</taxon>
        <taxon>Arthropoda</taxon>
        <taxon>Hexapoda</taxon>
        <taxon>Insecta</taxon>
        <taxon>Pterygota</taxon>
        <taxon>Neoptera</taxon>
        <taxon>Endopterygota</taxon>
        <taxon>Diptera</taxon>
        <taxon>Brachycera</taxon>
        <taxon>Muscomorpha</taxon>
        <taxon>Platypezoidea</taxon>
        <taxon>Phoridae</taxon>
        <taxon>Megaseliini</taxon>
        <taxon>Megaselia</taxon>
    </lineage>
</organism>
<evidence type="ECO:0000256" key="3">
    <source>
        <dbReference type="ARBA" id="ARBA00023186"/>
    </source>
</evidence>